<dbReference type="Proteomes" id="UP000799640">
    <property type="component" value="Unassembled WGS sequence"/>
</dbReference>
<accession>A0A6G1HL77</accession>
<dbReference type="AlphaFoldDB" id="A0A6G1HL77"/>
<gene>
    <name evidence="2" type="ORF">EJ06DRAFT_228433</name>
</gene>
<reference evidence="2" key="1">
    <citation type="journal article" date="2020" name="Stud. Mycol.">
        <title>101 Dothideomycetes genomes: a test case for predicting lifestyles and emergence of pathogens.</title>
        <authorList>
            <person name="Haridas S."/>
            <person name="Albert R."/>
            <person name="Binder M."/>
            <person name="Bloem J."/>
            <person name="Labutti K."/>
            <person name="Salamov A."/>
            <person name="Andreopoulos B."/>
            <person name="Baker S."/>
            <person name="Barry K."/>
            <person name="Bills G."/>
            <person name="Bluhm B."/>
            <person name="Cannon C."/>
            <person name="Castanera R."/>
            <person name="Culley D."/>
            <person name="Daum C."/>
            <person name="Ezra D."/>
            <person name="Gonzalez J."/>
            <person name="Henrissat B."/>
            <person name="Kuo A."/>
            <person name="Liang C."/>
            <person name="Lipzen A."/>
            <person name="Lutzoni F."/>
            <person name="Magnuson J."/>
            <person name="Mondo S."/>
            <person name="Nolan M."/>
            <person name="Ohm R."/>
            <person name="Pangilinan J."/>
            <person name="Park H.-J."/>
            <person name="Ramirez L."/>
            <person name="Alfaro M."/>
            <person name="Sun H."/>
            <person name="Tritt A."/>
            <person name="Yoshinaga Y."/>
            <person name="Zwiers L.-H."/>
            <person name="Turgeon B."/>
            <person name="Goodwin S."/>
            <person name="Spatafora J."/>
            <person name="Crous P."/>
            <person name="Grigoriev I."/>
        </authorList>
    </citation>
    <scope>NUCLEOTIDE SEQUENCE</scope>
    <source>
        <strain evidence="2">CBS 262.69</strain>
    </source>
</reference>
<evidence type="ECO:0000256" key="1">
    <source>
        <dbReference type="SAM" id="Phobius"/>
    </source>
</evidence>
<organism evidence="2 3">
    <name type="scientific">Trichodelitschia bisporula</name>
    <dbReference type="NCBI Taxonomy" id="703511"/>
    <lineage>
        <taxon>Eukaryota</taxon>
        <taxon>Fungi</taxon>
        <taxon>Dikarya</taxon>
        <taxon>Ascomycota</taxon>
        <taxon>Pezizomycotina</taxon>
        <taxon>Dothideomycetes</taxon>
        <taxon>Dothideomycetes incertae sedis</taxon>
        <taxon>Phaeotrichales</taxon>
        <taxon>Phaeotrichaceae</taxon>
        <taxon>Trichodelitschia</taxon>
    </lineage>
</organism>
<name>A0A6G1HL77_9PEZI</name>
<protein>
    <submittedName>
        <fullName evidence="2">Uncharacterized protein</fullName>
    </submittedName>
</protein>
<keyword evidence="1" id="KW-0812">Transmembrane</keyword>
<sequence>MPASPLSPPTTNAQFPLLEVASITFLFSTLHPNLAMRRFSFRKSSIFAPDISLVCPRGAAIFVSI</sequence>
<evidence type="ECO:0000313" key="3">
    <source>
        <dbReference type="Proteomes" id="UP000799640"/>
    </source>
</evidence>
<dbReference type="EMBL" id="ML996706">
    <property type="protein sequence ID" value="KAF2396654.1"/>
    <property type="molecule type" value="Genomic_DNA"/>
</dbReference>
<feature type="transmembrane region" description="Helical" evidence="1">
    <location>
        <begin position="15"/>
        <end position="35"/>
    </location>
</feature>
<keyword evidence="1" id="KW-0472">Membrane</keyword>
<keyword evidence="1" id="KW-1133">Transmembrane helix</keyword>
<proteinExistence type="predicted"/>
<keyword evidence="3" id="KW-1185">Reference proteome</keyword>
<evidence type="ECO:0000313" key="2">
    <source>
        <dbReference type="EMBL" id="KAF2396654.1"/>
    </source>
</evidence>